<gene>
    <name evidence="2" type="ORF">C1702_00240</name>
</gene>
<dbReference type="AlphaFoldDB" id="A0A2S5T9C4"/>
<evidence type="ECO:0000256" key="1">
    <source>
        <dbReference type="SAM" id="MobiDB-lite"/>
    </source>
</evidence>
<dbReference type="Proteomes" id="UP000239406">
    <property type="component" value="Unassembled WGS sequence"/>
</dbReference>
<reference evidence="2 3" key="1">
    <citation type="submission" date="2018-02" db="EMBL/GenBank/DDBJ databases">
        <title>Reclassifiation of [Polyangium] brachysporum DSM 7029 as Guopingzhaonella breviflexa gen. nov., sp. nov., a member of the family Comamonadaceae.</title>
        <authorList>
            <person name="Tang B."/>
        </authorList>
    </citation>
    <scope>NUCLEOTIDE SEQUENCE [LARGE SCALE GENOMIC DNA]</scope>
    <source>
        <strain evidence="2 3">DSM 15344</strain>
    </source>
</reference>
<sequence length="82" mass="9092">MVSLEFGELEVEAGPGLGLGFRYRFFAVLALLGQALGRSRSLLHASQFDQRGSPLGHQERSKGRSECNQQDLETGAHHRVRK</sequence>
<evidence type="ECO:0000313" key="2">
    <source>
        <dbReference type="EMBL" id="PPE71468.1"/>
    </source>
</evidence>
<comment type="caution">
    <text evidence="2">The sequence shown here is derived from an EMBL/GenBank/DDBJ whole genome shotgun (WGS) entry which is preliminary data.</text>
</comment>
<organism evidence="2 3">
    <name type="scientific">Caldimonas thermodepolymerans</name>
    <dbReference type="NCBI Taxonomy" id="215580"/>
    <lineage>
        <taxon>Bacteria</taxon>
        <taxon>Pseudomonadati</taxon>
        <taxon>Pseudomonadota</taxon>
        <taxon>Betaproteobacteria</taxon>
        <taxon>Burkholderiales</taxon>
        <taxon>Sphaerotilaceae</taxon>
        <taxon>Caldimonas</taxon>
    </lineage>
</organism>
<protein>
    <submittedName>
        <fullName evidence="2">Uncharacterized protein</fullName>
    </submittedName>
</protein>
<dbReference type="EMBL" id="PSNY01000001">
    <property type="protein sequence ID" value="PPE71468.1"/>
    <property type="molecule type" value="Genomic_DNA"/>
</dbReference>
<proteinExistence type="predicted"/>
<feature type="region of interest" description="Disordered" evidence="1">
    <location>
        <begin position="49"/>
        <end position="82"/>
    </location>
</feature>
<name>A0A2S5T9C4_9BURK</name>
<keyword evidence="3" id="KW-1185">Reference proteome</keyword>
<accession>A0A2S5T9C4</accession>
<evidence type="ECO:0000313" key="3">
    <source>
        <dbReference type="Proteomes" id="UP000239406"/>
    </source>
</evidence>